<dbReference type="Pfam" id="PF07969">
    <property type="entry name" value="Amidohydro_3"/>
    <property type="match status" value="1"/>
</dbReference>
<dbReference type="PANTHER" id="PTHR22642">
    <property type="entry name" value="IMIDAZOLONEPROPIONASE"/>
    <property type="match status" value="1"/>
</dbReference>
<dbReference type="InterPro" id="IPR032466">
    <property type="entry name" value="Metal_Hydrolase"/>
</dbReference>
<dbReference type="InterPro" id="IPR011059">
    <property type="entry name" value="Metal-dep_hydrolase_composite"/>
</dbReference>
<organism evidence="2 3">
    <name type="scientific">Microbacterium maritypicum</name>
    <name type="common">Microbacterium liquefaciens</name>
    <dbReference type="NCBI Taxonomy" id="33918"/>
    <lineage>
        <taxon>Bacteria</taxon>
        <taxon>Bacillati</taxon>
        <taxon>Actinomycetota</taxon>
        <taxon>Actinomycetes</taxon>
        <taxon>Micrococcales</taxon>
        <taxon>Microbacteriaceae</taxon>
        <taxon>Microbacterium</taxon>
    </lineage>
</organism>
<keyword evidence="2" id="KW-0378">Hydrolase</keyword>
<dbReference type="GO" id="GO:0016810">
    <property type="term" value="F:hydrolase activity, acting on carbon-nitrogen (but not peptide) bonds"/>
    <property type="evidence" value="ECO:0007669"/>
    <property type="project" value="InterPro"/>
</dbReference>
<dbReference type="SUPFAM" id="SSF51338">
    <property type="entry name" value="Composite domain of metallo-dependent hydrolases"/>
    <property type="match status" value="1"/>
</dbReference>
<sequence>MTERGVAIDTITGVRIAGPGREFLMDEEPVDIFIADGRIVDIAPTGALPARGAVIDADGAWAVPGLWDNHVHTVQWALTSERAPLGGAESAAGAAAAMRGIAPLPDGRRVGTGFRDALWSDRPSLELLDAATGDVPTYLINADVHSVWLNSTALAREGFRSEDGVLRETDAFEISRRLNAVDSAHGDRAIMRAGEQAAARGITGLVDFDMAWSAEAWPRRVQDGFSSHRVEFAMYPFDLERAISAGLRTGELREEGDVPAPARGLVHVGPLKVITDGSLGTRTAACSHSYPGDPDNFGMLTVPSDELVVLLTRATGAGLGVAVHAIGDRAITSALDAFTTTGAVGSIEHVQLVRHTDLARFARLGVIASVQPQHAVDDRDLVDRHWAEQTAIGYPLASLRDAGAPLRFGSDAPVAELDPWHAISAAVSRTDDDRAAWHPEERITVDQALEASVRSSLRPGEPADIVLCAADPRAATGEGLRSMPIVSTLLAGYVTHVL</sequence>
<dbReference type="SUPFAM" id="SSF51556">
    <property type="entry name" value="Metallo-dependent hydrolases"/>
    <property type="match status" value="1"/>
</dbReference>
<dbReference type="Gene3D" id="3.20.20.140">
    <property type="entry name" value="Metal-dependent hydrolases"/>
    <property type="match status" value="1"/>
</dbReference>
<dbReference type="Gene3D" id="2.30.40.10">
    <property type="entry name" value="Urease, subunit C, domain 1"/>
    <property type="match status" value="1"/>
</dbReference>
<accession>A0A4Y4B6X4</accession>
<protein>
    <submittedName>
        <fullName evidence="2">Amidohydrolase</fullName>
    </submittedName>
</protein>
<dbReference type="AlphaFoldDB" id="A0A4Y4B6X4"/>
<proteinExistence type="predicted"/>
<dbReference type="Proteomes" id="UP000317410">
    <property type="component" value="Unassembled WGS sequence"/>
</dbReference>
<comment type="caution">
    <text evidence="2">The sequence shown here is derived from an EMBL/GenBank/DDBJ whole genome shotgun (WGS) entry which is preliminary data.</text>
</comment>
<feature type="domain" description="Amidohydrolase 3" evidence="1">
    <location>
        <begin position="54"/>
        <end position="494"/>
    </location>
</feature>
<evidence type="ECO:0000313" key="2">
    <source>
        <dbReference type="EMBL" id="GEC74697.1"/>
    </source>
</evidence>
<name>A0A4Y4B6X4_MICMQ</name>
<gene>
    <name evidence="2" type="ORF">MLI01_08420</name>
</gene>
<dbReference type="PANTHER" id="PTHR22642:SF2">
    <property type="entry name" value="PROTEIN LONG AFTER FAR-RED 3"/>
    <property type="match status" value="1"/>
</dbReference>
<evidence type="ECO:0000259" key="1">
    <source>
        <dbReference type="Pfam" id="PF07969"/>
    </source>
</evidence>
<dbReference type="RefSeq" id="WP_141386035.1">
    <property type="nucleotide sequence ID" value="NZ_BJNQ01000003.1"/>
</dbReference>
<dbReference type="EMBL" id="BJNQ01000003">
    <property type="protein sequence ID" value="GEC74697.1"/>
    <property type="molecule type" value="Genomic_DNA"/>
</dbReference>
<dbReference type="InterPro" id="IPR013108">
    <property type="entry name" value="Amidohydro_3"/>
</dbReference>
<reference evidence="2 3" key="1">
    <citation type="submission" date="2019-06" db="EMBL/GenBank/DDBJ databases">
        <title>Whole genome shotgun sequence of Microbacterium liquefaciens NBRC 15037.</title>
        <authorList>
            <person name="Hosoyama A."/>
            <person name="Uohara A."/>
            <person name="Ohji S."/>
            <person name="Ichikawa N."/>
        </authorList>
    </citation>
    <scope>NUCLEOTIDE SEQUENCE [LARGE SCALE GENOMIC DNA]</scope>
    <source>
        <strain evidence="2 3">NBRC 15037</strain>
    </source>
</reference>
<evidence type="ECO:0000313" key="3">
    <source>
        <dbReference type="Proteomes" id="UP000317410"/>
    </source>
</evidence>
<dbReference type="Gene3D" id="3.10.310.70">
    <property type="match status" value="1"/>
</dbReference>